<dbReference type="InterPro" id="IPR003010">
    <property type="entry name" value="C-N_Hydrolase"/>
</dbReference>
<proteinExistence type="inferred from homology"/>
<dbReference type="PROSITE" id="PS50263">
    <property type="entry name" value="CN_HYDROLASE"/>
    <property type="match status" value="1"/>
</dbReference>
<comment type="similarity">
    <text evidence="1">Belongs to the carbon-nitrogen hydrolase superfamily. NIT1/NIT2 family.</text>
</comment>
<accession>A0ABR6WLB3</accession>
<keyword evidence="4" id="KW-1185">Reference proteome</keyword>
<dbReference type="InterPro" id="IPR036526">
    <property type="entry name" value="C-N_Hydrolase_sf"/>
</dbReference>
<evidence type="ECO:0000313" key="4">
    <source>
        <dbReference type="Proteomes" id="UP000653358"/>
    </source>
</evidence>
<sequence length="263" mass="29410">MMKIGAIQMKVALKKTEHNYNNAEVLLRKAAEAGVDVAVLPEMWSGGFLTEELEDQLADVDGQRTKAFLSRLAEELCINIVGGSVATKKGEKYFNTSYIANRAGDIIAEYDKTHLFSFGGEEKKYSPGDQLVTFQIDGVDCGIIICYEVRFPEWCRKQALAGSKILFVPAEWPLERVSHWRILNQARAIENQMFVICVNGCGEIVPNKFNAGNSMIINPRGEILADAGELPQEMIILSDVDISEVANTRNKMTIFHDRRADLY</sequence>
<dbReference type="EMBL" id="WJBB01000007">
    <property type="protein sequence ID" value="MBC3796960.1"/>
    <property type="molecule type" value="Genomic_DNA"/>
</dbReference>
<dbReference type="Pfam" id="PF00795">
    <property type="entry name" value="CN_hydrolase"/>
    <property type="match status" value="1"/>
</dbReference>
<protein>
    <submittedName>
        <fullName evidence="3">Carbon-nitrogen family hydrolase</fullName>
    </submittedName>
</protein>
<dbReference type="PANTHER" id="PTHR23088:SF27">
    <property type="entry name" value="DEAMINATED GLUTATHIONE AMIDASE"/>
    <property type="match status" value="1"/>
</dbReference>
<dbReference type="GO" id="GO:0016787">
    <property type="term" value="F:hydrolase activity"/>
    <property type="evidence" value="ECO:0007669"/>
    <property type="project" value="UniProtKB-KW"/>
</dbReference>
<dbReference type="CDD" id="cd07583">
    <property type="entry name" value="nitrilase_5"/>
    <property type="match status" value="1"/>
</dbReference>
<keyword evidence="3" id="KW-0378">Hydrolase</keyword>
<dbReference type="RefSeq" id="WP_148603193.1">
    <property type="nucleotide sequence ID" value="NZ_WJBB01000007.1"/>
</dbReference>
<reference evidence="3 4" key="1">
    <citation type="journal article" date="2020" name="mSystems">
        <title>Defining Genomic and Predicted Metabolic Features of the Acetobacterium Genus.</title>
        <authorList>
            <person name="Ross D.E."/>
            <person name="Marshall C.W."/>
            <person name="Gulliver D."/>
            <person name="May H.D."/>
            <person name="Norman R.S."/>
        </authorList>
    </citation>
    <scope>NUCLEOTIDE SEQUENCE [LARGE SCALE GENOMIC DNA]</scope>
    <source>
        <strain evidence="3 4">DSM 9173</strain>
    </source>
</reference>
<organism evidence="3 4">
    <name type="scientific">Acetobacterium tundrae</name>
    <dbReference type="NCBI Taxonomy" id="132932"/>
    <lineage>
        <taxon>Bacteria</taxon>
        <taxon>Bacillati</taxon>
        <taxon>Bacillota</taxon>
        <taxon>Clostridia</taxon>
        <taxon>Eubacteriales</taxon>
        <taxon>Eubacteriaceae</taxon>
        <taxon>Acetobacterium</taxon>
    </lineage>
</organism>
<feature type="domain" description="CN hydrolase" evidence="2">
    <location>
        <begin position="2"/>
        <end position="242"/>
    </location>
</feature>
<evidence type="ECO:0000256" key="1">
    <source>
        <dbReference type="ARBA" id="ARBA00010613"/>
    </source>
</evidence>
<dbReference type="Gene3D" id="3.60.110.10">
    <property type="entry name" value="Carbon-nitrogen hydrolase"/>
    <property type="match status" value="1"/>
</dbReference>
<dbReference type="SUPFAM" id="SSF56317">
    <property type="entry name" value="Carbon-nitrogen hydrolase"/>
    <property type="match status" value="1"/>
</dbReference>
<dbReference type="PANTHER" id="PTHR23088">
    <property type="entry name" value="NITRILASE-RELATED"/>
    <property type="match status" value="1"/>
</dbReference>
<name>A0ABR6WLB3_9FIRM</name>
<evidence type="ECO:0000313" key="3">
    <source>
        <dbReference type="EMBL" id="MBC3796960.1"/>
    </source>
</evidence>
<comment type="caution">
    <text evidence="3">The sequence shown here is derived from an EMBL/GenBank/DDBJ whole genome shotgun (WGS) entry which is preliminary data.</text>
</comment>
<evidence type="ECO:0000259" key="2">
    <source>
        <dbReference type="PROSITE" id="PS50263"/>
    </source>
</evidence>
<dbReference type="Proteomes" id="UP000653358">
    <property type="component" value="Unassembled WGS sequence"/>
</dbReference>
<gene>
    <name evidence="3" type="ORF">GH807_07860</name>
</gene>